<accession>A0ACD0WIQ4</accession>
<organism evidence="1 2">
    <name type="scientific">Clavispora lusitaniae</name>
    <name type="common">Candida lusitaniae</name>
    <dbReference type="NCBI Taxonomy" id="36911"/>
    <lineage>
        <taxon>Eukaryota</taxon>
        <taxon>Fungi</taxon>
        <taxon>Dikarya</taxon>
        <taxon>Ascomycota</taxon>
        <taxon>Saccharomycotina</taxon>
        <taxon>Pichiomycetes</taxon>
        <taxon>Metschnikowiaceae</taxon>
        <taxon>Clavispora</taxon>
    </lineage>
</organism>
<evidence type="ECO:0000313" key="2">
    <source>
        <dbReference type="Proteomes" id="UP000326582"/>
    </source>
</evidence>
<proteinExistence type="predicted"/>
<gene>
    <name evidence="1" type="ORF">EJF14_30061</name>
</gene>
<dbReference type="Proteomes" id="UP000326582">
    <property type="component" value="Chromosome 3"/>
</dbReference>
<protein>
    <submittedName>
        <fullName evidence="1">Uncharacterized transcriptional regulatory protein</fullName>
    </submittedName>
</protein>
<reference evidence="2" key="1">
    <citation type="journal article" date="2019" name="MBio">
        <title>Comparative genomics for the elucidation of multidrug resistance (MDR) in Candida lusitaniae.</title>
        <authorList>
            <person name="Kannan A."/>
            <person name="Asner S.A."/>
            <person name="Trachsel E."/>
            <person name="Kelly S."/>
            <person name="Parker J."/>
            <person name="Sanglard D."/>
        </authorList>
    </citation>
    <scope>NUCLEOTIDE SEQUENCE [LARGE SCALE GENOMIC DNA]</scope>
    <source>
        <strain evidence="2">P1</strain>
    </source>
</reference>
<keyword evidence="2" id="KW-1185">Reference proteome</keyword>
<evidence type="ECO:0000313" key="1">
    <source>
        <dbReference type="EMBL" id="QFZ27106.1"/>
    </source>
</evidence>
<name>A0ACD0WIQ4_CLALS</name>
<dbReference type="EMBL" id="CP038486">
    <property type="protein sequence ID" value="QFZ27106.1"/>
    <property type="molecule type" value="Genomic_DNA"/>
</dbReference>
<sequence length="694" mass="77997">MSDKPTPLKVYGRSHYACTRCKSSKVKCSGEKPACANCKAVHKEDLCSYPTRDRKIVIMESDLNKLQSRVDHLEALLKAQTPYNFAPSSTHHTDHLAQRRIMGSQASEFYIVPGSAGPIPTYPLLSLCSHLLPDEKYARALISTICRTYSSEFYLCDEEELTVLVDVIYEFFASHSLSSLSSAEDIIPSMSLCHFFIVLAFGEQIRNSTVDPLPASITKITGAPKKVPGLAFYNVASRLFNAATDNIDVQFIQCSVLLGLFACNLNCFNSVQTYFGIALRSAVANGYHRQICTDQDTNQSNVEGLKLKEKTKRLWWSIYVIEVVWCSKMTMPVHIDYTDTDVPLPNERPLIDLHDGFNTEILEVNVHLVKFLAQFNKLIYGPNIRTYSVNYINTEKFNQKLLVKNILASLKTIVQDFEEPYLWPYKTMNVIHATNRNVGNLILRYNQVVILVIAPLISIVFDQTAPLNVENKTEAFEAIDRGLAAAIRTISTLVKFYEHGKLFVLGFWDSQHLFSAILIIIMASFAVDCGIHHNRAIALLKYMADHDNINAKNCLIKLRLVQESLNEIPEVNFNLDLDSEIDVYLRSPYFGSLEESAASKEQLEYFNPFQETDLPKLAKCCPSGSPKSVFECLGLTKLSPKSQGIVSNMARTVSGWDAFKGMSIHVNGTRMVVPPQVNERSSLGHSELQIKNLI</sequence>